<name>A0AAV2ZT32_PYXAD</name>
<dbReference type="PANTHER" id="PTHR33820">
    <property type="entry name" value="COILED-COIL DOMAIN-CONTAINING PROTEIN 17"/>
    <property type="match status" value="1"/>
</dbReference>
<reference evidence="1" key="1">
    <citation type="thesis" date="2020" institute="ProQuest LLC" country="789 East Eisenhower Parkway, Ann Arbor, MI, USA">
        <title>Comparative Genomics and Chromosome Evolution.</title>
        <authorList>
            <person name="Mudd A.B."/>
        </authorList>
    </citation>
    <scope>NUCLEOTIDE SEQUENCE</scope>
    <source>
        <strain evidence="1">1538</strain>
        <tissue evidence="1">Blood</tissue>
    </source>
</reference>
<evidence type="ECO:0000313" key="2">
    <source>
        <dbReference type="Proteomes" id="UP001181693"/>
    </source>
</evidence>
<proteinExistence type="predicted"/>
<organism evidence="1 2">
    <name type="scientific">Pyxicephalus adspersus</name>
    <name type="common">African bullfrog</name>
    <dbReference type="NCBI Taxonomy" id="30357"/>
    <lineage>
        <taxon>Eukaryota</taxon>
        <taxon>Metazoa</taxon>
        <taxon>Chordata</taxon>
        <taxon>Craniata</taxon>
        <taxon>Vertebrata</taxon>
        <taxon>Euteleostomi</taxon>
        <taxon>Amphibia</taxon>
        <taxon>Batrachia</taxon>
        <taxon>Anura</taxon>
        <taxon>Neobatrachia</taxon>
        <taxon>Ranoidea</taxon>
        <taxon>Pyxicephalidae</taxon>
        <taxon>Pyxicephalinae</taxon>
        <taxon>Pyxicephalus</taxon>
    </lineage>
</organism>
<sequence length="706" mass="79574">MELQAAGGFNLYGQEVQHLSSCGWTKLDLFDHHNQVLSGRWKLPVRGLPLRPGLSTGQLNTVPQVGKAEIYLRVVNARDAELQAMAEINPRNSSLYQYPPLVSKSHVMNVSPEEDMLLMLRFYHWPGGSTAWAPWQHRKSLQPLLANEEWIVAWTAIRLTRPESSGAETDSRCLVWNSGVHDLPLYHSPAPPALSLSGMQPEKLGEIFEQYGDARVRFYIFSKTRPDYPFPLESPAIDNDNMAAPEGAYIPHSRRNPLVEPHSPTDGITVYIDGARFLPDAATVTRVTGRIFDKNYDQFGPDISTRIDLNSDIFHPRYSYSVQIHSPNMPPTSTLLLKVYTLDRFSRELALIGWAALNLFVESGTKRAPSSDSGGIQISLNEGGHQIRLYHRSPPTERPLSAESLASSGQIVPCATLLVRIRKGKTQHQEEDPTELPEYSQGVYYSETAQPTLGEILLYKAMNSRSVVQVREVIPPLSGSAGQKMMSDFQLSDWVEKTFNERMKNSATRPFQLCCVSPYLVTSGLVVSVDTAQNLPWSGLTMAHVCFNPPAALYYGDPWRTYDHPVPVDDIDLDSDQNCPVWRDGFKTFTRRISHNHLTLIIHLHEIHFQEKAEHSAEQAKMEATSMEEWTQEFRAGSQAWTAMRVFYKNYCDLGAFQLPLYQGAPTMSVLHALRSEDCRAKLKDLERKNMASMKKTKNNQSAKCI</sequence>
<dbReference type="AlphaFoldDB" id="A0AAV2ZT32"/>
<gene>
    <name evidence="1" type="ORF">GDO54_016076</name>
</gene>
<accession>A0AAV2ZT32</accession>
<dbReference type="InterPro" id="IPR038800">
    <property type="entry name" value="CCDC17"/>
</dbReference>
<dbReference type="PANTHER" id="PTHR33820:SF4">
    <property type="entry name" value="COILED-COIL DOMAIN-CONTAINING PROTEIN 17"/>
    <property type="match status" value="1"/>
</dbReference>
<dbReference type="EMBL" id="DYDO01000009">
    <property type="protein sequence ID" value="DBA17749.1"/>
    <property type="molecule type" value="Genomic_DNA"/>
</dbReference>
<evidence type="ECO:0000313" key="1">
    <source>
        <dbReference type="EMBL" id="DBA17749.1"/>
    </source>
</evidence>
<comment type="caution">
    <text evidence="1">The sequence shown here is derived from an EMBL/GenBank/DDBJ whole genome shotgun (WGS) entry which is preliminary data.</text>
</comment>
<protein>
    <submittedName>
        <fullName evidence="1">Uncharacterized protein</fullName>
    </submittedName>
</protein>
<dbReference type="Proteomes" id="UP001181693">
    <property type="component" value="Unassembled WGS sequence"/>
</dbReference>
<keyword evidence="2" id="KW-1185">Reference proteome</keyword>